<reference evidence="2" key="1">
    <citation type="submission" date="2020-09" db="EMBL/GenBank/DDBJ databases">
        <title>Iningainema tapete sp. nov. (Scytonemataceae, Cyanobacteria) from greenhouses in central Florida (USA) produces two types of nodularin with biosynthetic potential for microcystin-LR and anabaenopeptins.</title>
        <authorList>
            <person name="Berthold D.E."/>
            <person name="Lefler F.W."/>
            <person name="Huang I.-S."/>
            <person name="Abdulla H."/>
            <person name="Zimba P.V."/>
            <person name="Laughinghouse H.D. IV."/>
        </authorList>
    </citation>
    <scope>NUCLEOTIDE SEQUENCE</scope>
    <source>
        <strain evidence="2">BLCCT55</strain>
    </source>
</reference>
<comment type="caution">
    <text evidence="2">The sequence shown here is derived from an EMBL/GenBank/DDBJ whole genome shotgun (WGS) entry which is preliminary data.</text>
</comment>
<feature type="transmembrane region" description="Helical" evidence="1">
    <location>
        <begin position="21"/>
        <end position="43"/>
    </location>
</feature>
<keyword evidence="3" id="KW-1185">Reference proteome</keyword>
<sequence length="470" mass="54902">MLFSPELTKEPVTRRHLWFNRLMAIIAVVNLFLVFFDMSYIPWRDLYLQEMSSLTQLYDPIKGIEPHRDTQNYLNKVYQLEQVLPTGLESSATETLLAQLRDLSDEMIKDNPFAGANKSGTLESIKNLMRDRMKMESAHQAFRLFWSEPYLQKAGWQSEINFFHTQIQPLIKTNYYRHIGINGKPINRFWLIDFPFVVLFTLELIGRTFLISRREIELTWRQAILKRWYDIFLLLPFWRFLRIIPVIVRLNQANLINIELIRKQINEDVAANFAEEITEIVAIRLITQIQEAIQNGKIIDWFLRPQTRHYIDINNTDEIKAIATRILHLTVYQVVPKIQPDIEAMLHHSIKTILSQSPAYQQLQNVPGLNQLPTQLTEQLVKDISQTAYTTMTTLLEDPEAATLSNRLIDNFGAALQVAIQNQQNIQEIRSLLIDLLEEIKINYVKGIEEGGVEKSLQEANQIRKIIQHP</sequence>
<evidence type="ECO:0000313" key="3">
    <source>
        <dbReference type="Proteomes" id="UP000629098"/>
    </source>
</evidence>
<name>A0A8J7CEQ7_9CYAN</name>
<keyword evidence="1" id="KW-1133">Transmembrane helix</keyword>
<organism evidence="2 3">
    <name type="scientific">Iningainema tapete BLCC-T55</name>
    <dbReference type="NCBI Taxonomy" id="2748662"/>
    <lineage>
        <taxon>Bacteria</taxon>
        <taxon>Bacillati</taxon>
        <taxon>Cyanobacteriota</taxon>
        <taxon>Cyanophyceae</taxon>
        <taxon>Nostocales</taxon>
        <taxon>Scytonemataceae</taxon>
        <taxon>Iningainema tapete</taxon>
    </lineage>
</organism>
<keyword evidence="1" id="KW-0472">Membrane</keyword>
<evidence type="ECO:0000313" key="2">
    <source>
        <dbReference type="EMBL" id="MBD2773820.1"/>
    </source>
</evidence>
<evidence type="ECO:0000256" key="1">
    <source>
        <dbReference type="SAM" id="Phobius"/>
    </source>
</evidence>
<dbReference type="Proteomes" id="UP000629098">
    <property type="component" value="Unassembled WGS sequence"/>
</dbReference>
<dbReference type="RefSeq" id="WP_190830053.1">
    <property type="nucleotide sequence ID" value="NZ_CAWPPI010000060.1"/>
</dbReference>
<dbReference type="AlphaFoldDB" id="A0A8J7CEQ7"/>
<accession>A0A8J7CEQ7</accession>
<gene>
    <name evidence="2" type="ORF">ICL16_17515</name>
</gene>
<proteinExistence type="predicted"/>
<keyword evidence="1" id="KW-0812">Transmembrane</keyword>
<protein>
    <submittedName>
        <fullName evidence="2">Uncharacterized protein</fullName>
    </submittedName>
</protein>
<dbReference type="EMBL" id="JACXAE010000060">
    <property type="protein sequence ID" value="MBD2773820.1"/>
    <property type="molecule type" value="Genomic_DNA"/>
</dbReference>